<keyword evidence="2" id="KW-0540">Nuclease</keyword>
<name>A0A5M3T3K0_LIMPL</name>
<organism evidence="2 3">
    <name type="scientific">Limnospira platensis NIES-46</name>
    <dbReference type="NCBI Taxonomy" id="1236695"/>
    <lineage>
        <taxon>Bacteria</taxon>
        <taxon>Bacillati</taxon>
        <taxon>Cyanobacteriota</taxon>
        <taxon>Cyanophyceae</taxon>
        <taxon>Oscillatoriophycideae</taxon>
        <taxon>Oscillatoriales</taxon>
        <taxon>Sirenicapillariaceae</taxon>
        <taxon>Limnospira</taxon>
    </lineage>
</organism>
<feature type="domain" description="BsaWI restriction endonuclease type 2" evidence="1">
    <location>
        <begin position="140"/>
        <end position="242"/>
    </location>
</feature>
<dbReference type="Proteomes" id="UP000326169">
    <property type="component" value="Unassembled WGS sequence"/>
</dbReference>
<comment type="caution">
    <text evidence="2">The sequence shown here is derived from an EMBL/GenBank/DDBJ whole genome shotgun (WGS) entry which is preliminary data.</text>
</comment>
<proteinExistence type="predicted"/>
<dbReference type="InterPro" id="IPR041551">
    <property type="entry name" value="RE_BsaWI"/>
</dbReference>
<gene>
    <name evidence="2" type="ORF">NIES46_05980</name>
</gene>
<dbReference type="Pfam" id="PF18643">
    <property type="entry name" value="RE_BsaWI"/>
    <property type="match status" value="1"/>
</dbReference>
<sequence>MQFSIDFGSPLGTYTVDIPNTTQQDYDTIEAYFIPKINAPKVKSRDAIADAFLFAWSLCPNENPSDLWHHVLYRIYLRNKQGTNPEQSWVRTSGEAFELALSQKYNPLLSNHGLKLTPLFSKKDKKETLERMGISHLVGSSKIDIAIEKQGESRGLLPNGYGIIGGIHAKVSLAERVSDDIPASRIMMQYGFLSLLSTLDVKSFPPPRGDLINRGEFGSPDNSSDKRRYIEEHGDFSACFSYNTRTVPSPQITSSGKQIYVVFSNITPDPFVQFLA</sequence>
<keyword evidence="3" id="KW-1185">Reference proteome</keyword>
<dbReference type="GeneID" id="301681546"/>
<dbReference type="GO" id="GO:0004519">
    <property type="term" value="F:endonuclease activity"/>
    <property type="evidence" value="ECO:0007669"/>
    <property type="project" value="UniProtKB-KW"/>
</dbReference>
<dbReference type="EMBL" id="BIMW01000026">
    <property type="protein sequence ID" value="GCE92558.1"/>
    <property type="molecule type" value="Genomic_DNA"/>
</dbReference>
<evidence type="ECO:0000259" key="1">
    <source>
        <dbReference type="Pfam" id="PF18643"/>
    </source>
</evidence>
<dbReference type="RefSeq" id="WP_006616499.1">
    <property type="nucleotide sequence ID" value="NZ_BIMW01000026.1"/>
</dbReference>
<accession>A0A5M3T3K0</accession>
<keyword evidence="2" id="KW-0255">Endonuclease</keyword>
<keyword evidence="2" id="KW-0378">Hydrolase</keyword>
<dbReference type="CDD" id="cd22309">
    <property type="entry name" value="AgeI-like"/>
    <property type="match status" value="1"/>
</dbReference>
<evidence type="ECO:0000313" key="2">
    <source>
        <dbReference type="EMBL" id="GCE92558.1"/>
    </source>
</evidence>
<reference evidence="2 3" key="1">
    <citation type="journal article" date="2019" name="J Genomics">
        <title>The Draft Genome of a Hydrogen-producing Cyanobacterium, Arthrospira platensis NIES-46.</title>
        <authorList>
            <person name="Suzuki S."/>
            <person name="Yamaguchi H."/>
            <person name="Kawachi M."/>
        </authorList>
    </citation>
    <scope>NUCLEOTIDE SEQUENCE [LARGE SCALE GENOMIC DNA]</scope>
    <source>
        <strain evidence="2 3">NIES-46</strain>
    </source>
</reference>
<evidence type="ECO:0000313" key="3">
    <source>
        <dbReference type="Proteomes" id="UP000326169"/>
    </source>
</evidence>
<protein>
    <submittedName>
        <fullName evidence="2">Restriction endonuclease</fullName>
    </submittedName>
</protein>